<dbReference type="NCBIfam" id="TIGR01950">
    <property type="entry name" value="SoxR"/>
    <property type="match status" value="1"/>
</dbReference>
<dbReference type="GO" id="GO:0003677">
    <property type="term" value="F:DNA binding"/>
    <property type="evidence" value="ECO:0007669"/>
    <property type="project" value="UniProtKB-KW"/>
</dbReference>
<dbReference type="PANTHER" id="PTHR30204">
    <property type="entry name" value="REDOX-CYCLING DRUG-SENSING TRANSCRIPTIONAL ACTIVATOR SOXR"/>
    <property type="match status" value="1"/>
</dbReference>
<dbReference type="PANTHER" id="PTHR30204:SF0">
    <property type="entry name" value="REDOX-SENSITIVE TRANSCRIPTIONAL ACTIVATOR SOXR"/>
    <property type="match status" value="1"/>
</dbReference>
<evidence type="ECO:0000256" key="1">
    <source>
        <dbReference type="ARBA" id="ARBA00022714"/>
    </source>
</evidence>
<keyword evidence="5" id="KW-0805">Transcription regulation</keyword>
<reference evidence="10 11" key="1">
    <citation type="submission" date="2023-06" db="EMBL/GenBank/DDBJ databases">
        <authorList>
            <person name="Oyuntsetseg B."/>
            <person name="Kim S.B."/>
        </authorList>
    </citation>
    <scope>NUCLEOTIDE SEQUENCE [LARGE SCALE GENOMIC DNA]</scope>
    <source>
        <strain evidence="10 11">2-15</strain>
    </source>
</reference>
<name>A0A9Y2IAM6_9PSEU</name>
<evidence type="ECO:0000313" key="10">
    <source>
        <dbReference type="EMBL" id="WIX74988.1"/>
    </source>
</evidence>
<dbReference type="InterPro" id="IPR009061">
    <property type="entry name" value="DNA-bd_dom_put_sf"/>
</dbReference>
<dbReference type="PROSITE" id="PS50937">
    <property type="entry name" value="HTH_MERR_2"/>
    <property type="match status" value="1"/>
</dbReference>
<evidence type="ECO:0000256" key="3">
    <source>
        <dbReference type="ARBA" id="ARBA00023004"/>
    </source>
</evidence>
<dbReference type="EMBL" id="CP127294">
    <property type="protein sequence ID" value="WIX74988.1"/>
    <property type="molecule type" value="Genomic_DNA"/>
</dbReference>
<protein>
    <submittedName>
        <fullName evidence="10">Redox-sensitive transcriptional activator SoxR</fullName>
    </submittedName>
</protein>
<dbReference type="Gene3D" id="1.10.1660.10">
    <property type="match status" value="1"/>
</dbReference>
<dbReference type="GO" id="GO:0051537">
    <property type="term" value="F:2 iron, 2 sulfur cluster binding"/>
    <property type="evidence" value="ECO:0007669"/>
    <property type="project" value="UniProtKB-KW"/>
</dbReference>
<keyword evidence="4" id="KW-0411">Iron-sulfur</keyword>
<dbReference type="Pfam" id="PF00376">
    <property type="entry name" value="MerR"/>
    <property type="match status" value="1"/>
</dbReference>
<feature type="domain" description="HTH merR-type" evidence="9">
    <location>
        <begin position="8"/>
        <end position="76"/>
    </location>
</feature>
<dbReference type="Proteomes" id="UP001236014">
    <property type="component" value="Chromosome"/>
</dbReference>
<keyword evidence="6" id="KW-0238">DNA-binding</keyword>
<keyword evidence="3" id="KW-0408">Iron</keyword>
<dbReference type="GO" id="GO:0006979">
    <property type="term" value="P:response to oxidative stress"/>
    <property type="evidence" value="ECO:0007669"/>
    <property type="project" value="InterPro"/>
</dbReference>
<feature type="compositionally biased region" description="Basic and acidic residues" evidence="8">
    <location>
        <begin position="135"/>
        <end position="153"/>
    </location>
</feature>
<accession>A0A9Y2IAM6</accession>
<dbReference type="RefSeq" id="WP_285965765.1">
    <property type="nucleotide sequence ID" value="NZ_CP127294.1"/>
</dbReference>
<dbReference type="KEGG" id="acab:QRX50_25860"/>
<keyword evidence="1" id="KW-0001">2Fe-2S</keyword>
<keyword evidence="7" id="KW-0804">Transcription</keyword>
<evidence type="ECO:0000259" key="9">
    <source>
        <dbReference type="PROSITE" id="PS50937"/>
    </source>
</evidence>
<organism evidence="10 11">
    <name type="scientific">Amycolatopsis carbonis</name>
    <dbReference type="NCBI Taxonomy" id="715471"/>
    <lineage>
        <taxon>Bacteria</taxon>
        <taxon>Bacillati</taxon>
        <taxon>Actinomycetota</taxon>
        <taxon>Actinomycetes</taxon>
        <taxon>Pseudonocardiales</taxon>
        <taxon>Pseudonocardiaceae</taxon>
        <taxon>Amycolatopsis</taxon>
    </lineage>
</organism>
<keyword evidence="11" id="KW-1185">Reference proteome</keyword>
<dbReference type="SUPFAM" id="SSF46955">
    <property type="entry name" value="Putative DNA-binding domain"/>
    <property type="match status" value="1"/>
</dbReference>
<dbReference type="InterPro" id="IPR000551">
    <property type="entry name" value="MerR-type_HTH_dom"/>
</dbReference>
<feature type="region of interest" description="Disordered" evidence="8">
    <location>
        <begin position="130"/>
        <end position="165"/>
    </location>
</feature>
<evidence type="ECO:0000256" key="5">
    <source>
        <dbReference type="ARBA" id="ARBA00023015"/>
    </source>
</evidence>
<dbReference type="GO" id="GO:0003700">
    <property type="term" value="F:DNA-binding transcription factor activity"/>
    <property type="evidence" value="ECO:0007669"/>
    <property type="project" value="InterPro"/>
</dbReference>
<dbReference type="InterPro" id="IPR047057">
    <property type="entry name" value="MerR_fam"/>
</dbReference>
<dbReference type="InterPro" id="IPR010211">
    <property type="entry name" value="Redox-sen_tscrpt-act_SoxR"/>
</dbReference>
<evidence type="ECO:0000256" key="2">
    <source>
        <dbReference type="ARBA" id="ARBA00022723"/>
    </source>
</evidence>
<evidence type="ECO:0000256" key="6">
    <source>
        <dbReference type="ARBA" id="ARBA00023125"/>
    </source>
</evidence>
<dbReference type="PRINTS" id="PR00040">
    <property type="entry name" value="HTHMERR"/>
</dbReference>
<gene>
    <name evidence="10" type="primary">soxR</name>
    <name evidence="10" type="ORF">QRX50_25860</name>
</gene>
<dbReference type="Pfam" id="PF09278">
    <property type="entry name" value="MerR-DNA-bind"/>
    <property type="match status" value="1"/>
</dbReference>
<evidence type="ECO:0000313" key="11">
    <source>
        <dbReference type="Proteomes" id="UP001236014"/>
    </source>
</evidence>
<dbReference type="GO" id="GO:0046872">
    <property type="term" value="F:metal ion binding"/>
    <property type="evidence" value="ECO:0007669"/>
    <property type="project" value="UniProtKB-KW"/>
</dbReference>
<evidence type="ECO:0000256" key="8">
    <source>
        <dbReference type="SAM" id="MobiDB-lite"/>
    </source>
</evidence>
<evidence type="ECO:0000256" key="7">
    <source>
        <dbReference type="ARBA" id="ARBA00023163"/>
    </source>
</evidence>
<keyword evidence="2" id="KW-0479">Metal-binding</keyword>
<evidence type="ECO:0000256" key="4">
    <source>
        <dbReference type="ARBA" id="ARBA00023014"/>
    </source>
</evidence>
<dbReference type="InterPro" id="IPR015358">
    <property type="entry name" value="Tscrpt_reg_MerR_DNA-bd"/>
</dbReference>
<dbReference type="SMART" id="SM00422">
    <property type="entry name" value="HTH_MERR"/>
    <property type="match status" value="1"/>
</dbReference>
<proteinExistence type="predicted"/>
<sequence>MTKTELPELSVGELAHRTGVPASALRFYEDEKLIRSRRTAGNQRRYRRDTLRRVTFIRMSQRVGMPLSQIREVLALLPDDRTPTRADWARISHRWREDLDERIRQLEQLRDQLTDCIGCGCMSLTKCRLANPGDRLGREGPGPRRLPDHRGDGYADPQPSTSPRT</sequence>
<dbReference type="AlphaFoldDB" id="A0A9Y2IAM6"/>
<dbReference type="CDD" id="cd01110">
    <property type="entry name" value="HTH_SoxR"/>
    <property type="match status" value="1"/>
</dbReference>